<evidence type="ECO:0000313" key="1">
    <source>
        <dbReference type="EMBL" id="ETN85758.1"/>
    </source>
</evidence>
<sequence>MILVQVPHKRSGKSGLFEVDLHLTASSGLDVKKIPQEDQFLGKAIHIVERKRCVESSESAEANLLGSDNES</sequence>
<gene>
    <name evidence="1" type="ORF">NECAME_16667</name>
</gene>
<protein>
    <submittedName>
        <fullName evidence="1">Uncharacterized protein</fullName>
    </submittedName>
</protein>
<dbReference type="EMBL" id="KI657675">
    <property type="protein sequence ID" value="ETN85758.1"/>
    <property type="molecule type" value="Genomic_DNA"/>
</dbReference>
<reference evidence="2" key="1">
    <citation type="journal article" date="2014" name="Nat. Genet.">
        <title>Genome of the human hookworm Necator americanus.</title>
        <authorList>
            <person name="Tang Y.T."/>
            <person name="Gao X."/>
            <person name="Rosa B.A."/>
            <person name="Abubucker S."/>
            <person name="Hallsworth-Pepin K."/>
            <person name="Martin J."/>
            <person name="Tyagi R."/>
            <person name="Heizer E."/>
            <person name="Zhang X."/>
            <person name="Bhonagiri-Palsikar V."/>
            <person name="Minx P."/>
            <person name="Warren W.C."/>
            <person name="Wang Q."/>
            <person name="Zhan B."/>
            <person name="Hotez P.J."/>
            <person name="Sternberg P.W."/>
            <person name="Dougall A."/>
            <person name="Gaze S.T."/>
            <person name="Mulvenna J."/>
            <person name="Sotillo J."/>
            <person name="Ranganathan S."/>
            <person name="Rabelo E.M."/>
            <person name="Wilson R.K."/>
            <person name="Felgner P.L."/>
            <person name="Bethony J."/>
            <person name="Hawdon J.M."/>
            <person name="Gasser R.B."/>
            <person name="Loukas A."/>
            <person name="Mitreva M."/>
        </authorList>
    </citation>
    <scope>NUCLEOTIDE SEQUENCE [LARGE SCALE GENOMIC DNA]</scope>
</reference>
<evidence type="ECO:0000313" key="2">
    <source>
        <dbReference type="Proteomes" id="UP000053676"/>
    </source>
</evidence>
<dbReference type="AlphaFoldDB" id="W2TVE9"/>
<proteinExistence type="predicted"/>
<dbReference type="Proteomes" id="UP000053676">
    <property type="component" value="Unassembled WGS sequence"/>
</dbReference>
<name>W2TVE9_NECAM</name>
<keyword evidence="2" id="KW-1185">Reference proteome</keyword>
<accession>W2TVE9</accession>
<dbReference type="KEGG" id="nai:NECAME_16667"/>
<organism evidence="1 2">
    <name type="scientific">Necator americanus</name>
    <name type="common">Human hookworm</name>
    <dbReference type="NCBI Taxonomy" id="51031"/>
    <lineage>
        <taxon>Eukaryota</taxon>
        <taxon>Metazoa</taxon>
        <taxon>Ecdysozoa</taxon>
        <taxon>Nematoda</taxon>
        <taxon>Chromadorea</taxon>
        <taxon>Rhabditida</taxon>
        <taxon>Rhabditina</taxon>
        <taxon>Rhabditomorpha</taxon>
        <taxon>Strongyloidea</taxon>
        <taxon>Ancylostomatidae</taxon>
        <taxon>Bunostominae</taxon>
        <taxon>Necator</taxon>
    </lineage>
</organism>